<evidence type="ECO:0000256" key="1">
    <source>
        <dbReference type="ARBA" id="ARBA00005290"/>
    </source>
</evidence>
<dbReference type="FunFam" id="3.40.50.300:FF:000817">
    <property type="entry name" value="GPN-loop GTPase 1"/>
    <property type="match status" value="1"/>
</dbReference>
<reference evidence="8 9" key="2">
    <citation type="submission" date="2024-10" db="EMBL/GenBank/DDBJ databases">
        <authorList>
            <person name="Ryan C."/>
        </authorList>
    </citation>
    <scope>NUCLEOTIDE SEQUENCE [LARGE SCALE GENOMIC DNA]</scope>
</reference>
<keyword evidence="4 5" id="KW-0342">GTP-binding</keyword>
<dbReference type="Pfam" id="PF03029">
    <property type="entry name" value="ATP_bind_1"/>
    <property type="match status" value="1"/>
</dbReference>
<dbReference type="EC" id="3.6.5.-" evidence="5"/>
<dbReference type="InterPro" id="IPR030230">
    <property type="entry name" value="Gpn1/Npa3/XAB1"/>
</dbReference>
<evidence type="ECO:0000256" key="7">
    <source>
        <dbReference type="SAM" id="MobiDB-lite"/>
    </source>
</evidence>
<evidence type="ECO:0000256" key="2">
    <source>
        <dbReference type="ARBA" id="ARBA00022741"/>
    </source>
</evidence>
<feature type="coiled-coil region" evidence="6">
    <location>
        <begin position="273"/>
        <end position="312"/>
    </location>
</feature>
<evidence type="ECO:0000256" key="6">
    <source>
        <dbReference type="SAM" id="Coils"/>
    </source>
</evidence>
<dbReference type="InterPro" id="IPR027417">
    <property type="entry name" value="P-loop_NTPase"/>
</dbReference>
<keyword evidence="2 5" id="KW-0547">Nucleotide-binding</keyword>
<dbReference type="InterPro" id="IPR004130">
    <property type="entry name" value="Gpn"/>
</dbReference>
<reference evidence="9" key="1">
    <citation type="submission" date="2024-06" db="EMBL/GenBank/DDBJ databases">
        <authorList>
            <person name="Ryan C."/>
        </authorList>
    </citation>
    <scope>NUCLEOTIDE SEQUENCE [LARGE SCALE GENOMIC DNA]</scope>
</reference>
<evidence type="ECO:0000313" key="9">
    <source>
        <dbReference type="Proteomes" id="UP001497457"/>
    </source>
</evidence>
<gene>
    <name evidence="8" type="ORF">URODEC1_LOCUS29009</name>
</gene>
<accession>A0ABC8XZA6</accession>
<dbReference type="PANTHER" id="PTHR21231:SF8">
    <property type="entry name" value="GPN-LOOP GTPASE 1"/>
    <property type="match status" value="1"/>
</dbReference>
<evidence type="ECO:0000256" key="4">
    <source>
        <dbReference type="ARBA" id="ARBA00023134"/>
    </source>
</evidence>
<dbReference type="GO" id="GO:0005737">
    <property type="term" value="C:cytoplasm"/>
    <property type="evidence" value="ECO:0007669"/>
    <property type="project" value="UniProtKB-SubCell"/>
</dbReference>
<dbReference type="Proteomes" id="UP001497457">
    <property type="component" value="Chromosome 15b"/>
</dbReference>
<evidence type="ECO:0000256" key="3">
    <source>
        <dbReference type="ARBA" id="ARBA00022801"/>
    </source>
</evidence>
<feature type="compositionally biased region" description="Acidic residues" evidence="7">
    <location>
        <begin position="351"/>
        <end position="363"/>
    </location>
</feature>
<dbReference type="GO" id="GO:0005634">
    <property type="term" value="C:nucleus"/>
    <property type="evidence" value="ECO:0007669"/>
    <property type="project" value="UniProtKB-SubCell"/>
</dbReference>
<name>A0ABC8XZA6_9POAL</name>
<comment type="subcellular location">
    <subcellularLocation>
        <location evidence="5">Cytoplasm</location>
    </subcellularLocation>
    <subcellularLocation>
        <location evidence="5">Nucleus</location>
    </subcellularLocation>
</comment>
<evidence type="ECO:0000256" key="5">
    <source>
        <dbReference type="RuleBase" id="RU365059"/>
    </source>
</evidence>
<comment type="subunit">
    <text evidence="5">Binds to RNA polymerase II.</text>
</comment>
<dbReference type="PANTHER" id="PTHR21231">
    <property type="entry name" value="XPA-BINDING PROTEIN 1-RELATED"/>
    <property type="match status" value="1"/>
</dbReference>
<proteinExistence type="inferred from homology"/>
<evidence type="ECO:0000313" key="8">
    <source>
        <dbReference type="EMBL" id="CAL4934987.1"/>
    </source>
</evidence>
<feature type="compositionally biased region" description="Acidic residues" evidence="7">
    <location>
        <begin position="329"/>
        <end position="344"/>
    </location>
</feature>
<dbReference type="SUPFAM" id="SSF52540">
    <property type="entry name" value="P-loop containing nucleoside triphosphate hydrolases"/>
    <property type="match status" value="1"/>
</dbReference>
<keyword evidence="3 5" id="KW-0378">Hydrolase</keyword>
<dbReference type="Gene3D" id="3.40.50.300">
    <property type="entry name" value="P-loop containing nucleotide triphosphate hydrolases"/>
    <property type="match status" value="1"/>
</dbReference>
<dbReference type="CDD" id="cd17870">
    <property type="entry name" value="GPN1"/>
    <property type="match status" value="1"/>
</dbReference>
<keyword evidence="9" id="KW-1185">Reference proteome</keyword>
<dbReference type="EMBL" id="OZ075125">
    <property type="protein sequence ID" value="CAL4934987.1"/>
    <property type="molecule type" value="Genomic_DNA"/>
</dbReference>
<comment type="similarity">
    <text evidence="1 5">Belongs to the GPN-loop GTPase family.</text>
</comment>
<protein>
    <recommendedName>
        <fullName evidence="5">GPN-loop GTPase</fullName>
        <ecNumber evidence="5">3.6.5.-</ecNumber>
    </recommendedName>
</protein>
<dbReference type="AlphaFoldDB" id="A0ABC8XZA6"/>
<dbReference type="GO" id="GO:0016787">
    <property type="term" value="F:hydrolase activity"/>
    <property type="evidence" value="ECO:0007669"/>
    <property type="project" value="UniProtKB-KW"/>
</dbReference>
<dbReference type="GO" id="GO:0005525">
    <property type="term" value="F:GTP binding"/>
    <property type="evidence" value="ECO:0007669"/>
    <property type="project" value="UniProtKB-KW"/>
</dbReference>
<keyword evidence="6" id="KW-0175">Coiled coil</keyword>
<sequence>MESDELTDSMGGLSIGPGRTNFKKKPVIIIVIGMAGTGKTTLMHRLVCDMQATNKRGYVVNLDPAVMTLPFGANIDIRDTVRYKDVMKEYGLGPNGGILTSLNLFATKFDEVVSVIERRADQLDYVLVDTPGQIEIFTWSASGAIVTEAFASTFPTVVAYVVDTPRSTSPITFMSNMLYACSILYKTRLPLVLTFNKVDVAKHEFAIEWMQDFDTFQTALESDKSYSATYTRSLSLALDEFYKNLRSVGISAVSGTGVNMFFEAIEASASEYMETYRADLDKRIAEKERLAAERRKENMEKLQRDMMKSKGQTVVLSTGLKDKNPASEMMDDAEDEEDEDDEEFEKSGFIVDDEEEDEGEDEEVAHFSF</sequence>
<organism evidence="8 9">
    <name type="scientific">Urochloa decumbens</name>
    <dbReference type="NCBI Taxonomy" id="240449"/>
    <lineage>
        <taxon>Eukaryota</taxon>
        <taxon>Viridiplantae</taxon>
        <taxon>Streptophyta</taxon>
        <taxon>Embryophyta</taxon>
        <taxon>Tracheophyta</taxon>
        <taxon>Spermatophyta</taxon>
        <taxon>Magnoliopsida</taxon>
        <taxon>Liliopsida</taxon>
        <taxon>Poales</taxon>
        <taxon>Poaceae</taxon>
        <taxon>PACMAD clade</taxon>
        <taxon>Panicoideae</taxon>
        <taxon>Panicodae</taxon>
        <taxon>Paniceae</taxon>
        <taxon>Melinidinae</taxon>
        <taxon>Urochloa</taxon>
    </lineage>
</organism>
<comment type="function">
    <text evidence="5">Small GTPase required for proper nuclear import of RNA polymerase II (RNAPII). May act at an RNAP assembly step prior to nuclear import.</text>
</comment>
<keyword evidence="5" id="KW-0963">Cytoplasm</keyword>
<feature type="region of interest" description="Disordered" evidence="7">
    <location>
        <begin position="313"/>
        <end position="369"/>
    </location>
</feature>